<feature type="compositionally biased region" description="Low complexity" evidence="1">
    <location>
        <begin position="104"/>
        <end position="114"/>
    </location>
</feature>
<name>A0ABN8ZNS0_RANTA</name>
<evidence type="ECO:0000313" key="3">
    <source>
        <dbReference type="Proteomes" id="UP001176941"/>
    </source>
</evidence>
<organism evidence="2 3">
    <name type="scientific">Rangifer tarandus platyrhynchus</name>
    <name type="common">Svalbard reindeer</name>
    <dbReference type="NCBI Taxonomy" id="3082113"/>
    <lineage>
        <taxon>Eukaryota</taxon>
        <taxon>Metazoa</taxon>
        <taxon>Chordata</taxon>
        <taxon>Craniata</taxon>
        <taxon>Vertebrata</taxon>
        <taxon>Euteleostomi</taxon>
        <taxon>Mammalia</taxon>
        <taxon>Eutheria</taxon>
        <taxon>Laurasiatheria</taxon>
        <taxon>Artiodactyla</taxon>
        <taxon>Ruminantia</taxon>
        <taxon>Pecora</taxon>
        <taxon>Cervidae</taxon>
        <taxon>Odocoileinae</taxon>
        <taxon>Rangifer</taxon>
    </lineage>
</organism>
<sequence length="148" mass="16079">MARPPPARPERRQRNAAAERCRERAWGRVRNPPPSQGPDPPGRGSRRSRPPPPLPPSPRGESPPPVAEARRHSLCSRSHSARRLRDLLRSRRSGLCGVREGRRLSAGGASRGAADTAQVRPRPEAEPRLGAGVSQSPDPPDLARPLCC</sequence>
<dbReference type="EMBL" id="OX459940">
    <property type="protein sequence ID" value="CAI9175168.1"/>
    <property type="molecule type" value="Genomic_DNA"/>
</dbReference>
<evidence type="ECO:0000256" key="1">
    <source>
        <dbReference type="SAM" id="MobiDB-lite"/>
    </source>
</evidence>
<reference evidence="2" key="1">
    <citation type="submission" date="2023-04" db="EMBL/GenBank/DDBJ databases">
        <authorList>
            <consortium name="ELIXIR-Norway"/>
        </authorList>
    </citation>
    <scope>NUCLEOTIDE SEQUENCE [LARGE SCALE GENOMIC DNA]</scope>
</reference>
<feature type="region of interest" description="Disordered" evidence="1">
    <location>
        <begin position="1"/>
        <end position="148"/>
    </location>
</feature>
<protein>
    <submittedName>
        <fullName evidence="2">Uncharacterized protein</fullName>
    </submittedName>
</protein>
<accession>A0ABN8ZNS0</accession>
<feature type="compositionally biased region" description="Basic and acidic residues" evidence="1">
    <location>
        <begin position="8"/>
        <end position="26"/>
    </location>
</feature>
<evidence type="ECO:0000313" key="2">
    <source>
        <dbReference type="EMBL" id="CAI9175168.1"/>
    </source>
</evidence>
<dbReference type="Proteomes" id="UP001176941">
    <property type="component" value="Chromosome 4"/>
</dbReference>
<feature type="compositionally biased region" description="Pro residues" evidence="1">
    <location>
        <begin position="31"/>
        <end position="41"/>
    </location>
</feature>
<feature type="compositionally biased region" description="Pro residues" evidence="1">
    <location>
        <begin position="50"/>
        <end position="66"/>
    </location>
</feature>
<gene>
    <name evidence="2" type="ORF">MRATA1EN1_LOCUS24130</name>
</gene>
<keyword evidence="3" id="KW-1185">Reference proteome</keyword>
<proteinExistence type="predicted"/>